<evidence type="ECO:0000256" key="8">
    <source>
        <dbReference type="ARBA" id="ARBA00023136"/>
    </source>
</evidence>
<keyword evidence="6" id="KW-1133">Transmembrane helix</keyword>
<dbReference type="GeneID" id="9590352"/>
<evidence type="ECO:0000256" key="6">
    <source>
        <dbReference type="ARBA" id="ARBA00022989"/>
    </source>
</evidence>
<keyword evidence="7" id="KW-0496">Mitochondrion</keyword>
<dbReference type="KEGG" id="scm:SCHCO_02494727"/>
<dbReference type="OMA" id="MYNSQHQ"/>
<evidence type="ECO:0000313" key="12">
    <source>
        <dbReference type="Proteomes" id="UP000007431"/>
    </source>
</evidence>
<dbReference type="InterPro" id="IPR023395">
    <property type="entry name" value="MCP_dom_sf"/>
</dbReference>
<dbReference type="Proteomes" id="UP000007431">
    <property type="component" value="Unassembled WGS sequence"/>
</dbReference>
<dbReference type="InParanoid" id="D8Q3A1"/>
<dbReference type="Gene3D" id="1.50.40.10">
    <property type="entry name" value="Mitochondrial carrier domain"/>
    <property type="match status" value="1"/>
</dbReference>
<name>D8Q3A1_SCHCM</name>
<dbReference type="EMBL" id="GL377305">
    <property type="protein sequence ID" value="EFI98279.1"/>
    <property type="molecule type" value="Genomic_DNA"/>
</dbReference>
<dbReference type="Pfam" id="PF00153">
    <property type="entry name" value="Mito_carr"/>
    <property type="match status" value="3"/>
</dbReference>
<dbReference type="SUPFAM" id="SSF103506">
    <property type="entry name" value="Mitochondrial carrier"/>
    <property type="match status" value="1"/>
</dbReference>
<organism evidence="12">
    <name type="scientific">Schizophyllum commune (strain H4-8 / FGSC 9210)</name>
    <name type="common">Split gill fungus</name>
    <dbReference type="NCBI Taxonomy" id="578458"/>
    <lineage>
        <taxon>Eukaryota</taxon>
        <taxon>Fungi</taxon>
        <taxon>Dikarya</taxon>
        <taxon>Basidiomycota</taxon>
        <taxon>Agaricomycotina</taxon>
        <taxon>Agaricomycetes</taxon>
        <taxon>Agaricomycetidae</taxon>
        <taxon>Agaricales</taxon>
        <taxon>Schizophyllaceae</taxon>
        <taxon>Schizophyllum</taxon>
    </lineage>
</organism>
<evidence type="ECO:0000256" key="4">
    <source>
        <dbReference type="ARBA" id="ARBA00022692"/>
    </source>
</evidence>
<evidence type="ECO:0000313" key="11">
    <source>
        <dbReference type="EMBL" id="EFI98279.1"/>
    </source>
</evidence>
<evidence type="ECO:0000256" key="3">
    <source>
        <dbReference type="ARBA" id="ARBA00022448"/>
    </source>
</evidence>
<evidence type="ECO:0000256" key="10">
    <source>
        <dbReference type="RuleBase" id="RU000488"/>
    </source>
</evidence>
<dbReference type="HOGENOM" id="CLU_015166_3_1_1"/>
<evidence type="ECO:0000256" key="1">
    <source>
        <dbReference type="ARBA" id="ARBA00004225"/>
    </source>
</evidence>
<evidence type="ECO:0000256" key="2">
    <source>
        <dbReference type="ARBA" id="ARBA00006375"/>
    </source>
</evidence>
<dbReference type="PRINTS" id="PR00926">
    <property type="entry name" value="MITOCARRIER"/>
</dbReference>
<comment type="similarity">
    <text evidence="2 10">Belongs to the mitochondrial carrier (TC 2.A.29) family.</text>
</comment>
<evidence type="ECO:0000256" key="5">
    <source>
        <dbReference type="ARBA" id="ARBA00022737"/>
    </source>
</evidence>
<evidence type="ECO:0008006" key="13">
    <source>
        <dbReference type="Google" id="ProtNLM"/>
    </source>
</evidence>
<comment type="subcellular location">
    <subcellularLocation>
        <location evidence="1">Mitochondrion membrane</location>
        <topology evidence="1">Multi-pass membrane protein</topology>
    </subcellularLocation>
</comment>
<keyword evidence="8 9" id="KW-0472">Membrane</keyword>
<keyword evidence="5" id="KW-0677">Repeat</keyword>
<dbReference type="VEuPathDB" id="FungiDB:SCHCODRAFT_02494727"/>
<keyword evidence="3 10" id="KW-0813">Transport</keyword>
<dbReference type="InterPro" id="IPR018108">
    <property type="entry name" value="MCP_transmembrane"/>
</dbReference>
<dbReference type="PROSITE" id="PS50920">
    <property type="entry name" value="SOLCAR"/>
    <property type="match status" value="3"/>
</dbReference>
<reference evidence="11 12" key="1">
    <citation type="journal article" date="2010" name="Nat. Biotechnol.">
        <title>Genome sequence of the model mushroom Schizophyllum commune.</title>
        <authorList>
            <person name="Ohm R.A."/>
            <person name="de Jong J.F."/>
            <person name="Lugones L.G."/>
            <person name="Aerts A."/>
            <person name="Kothe E."/>
            <person name="Stajich J.E."/>
            <person name="de Vries R.P."/>
            <person name="Record E."/>
            <person name="Levasseur A."/>
            <person name="Baker S.E."/>
            <person name="Bartholomew K.A."/>
            <person name="Coutinho P.M."/>
            <person name="Erdmann S."/>
            <person name="Fowler T.J."/>
            <person name="Gathman A.C."/>
            <person name="Lombard V."/>
            <person name="Henrissat B."/>
            <person name="Knabe N."/>
            <person name="Kuees U."/>
            <person name="Lilly W.W."/>
            <person name="Lindquist E."/>
            <person name="Lucas S."/>
            <person name="Magnuson J.K."/>
            <person name="Piumi F."/>
            <person name="Raudaskoski M."/>
            <person name="Salamov A."/>
            <person name="Schmutz J."/>
            <person name="Schwarze F.W.M.R."/>
            <person name="vanKuyk P.A."/>
            <person name="Horton J.S."/>
            <person name="Grigoriev I.V."/>
            <person name="Woesten H.A.B."/>
        </authorList>
    </citation>
    <scope>NUCLEOTIDE SEQUENCE [LARGE SCALE GENOMIC DNA]</scope>
    <source>
        <strain evidence="12">H4-8 / FGSC 9210</strain>
    </source>
</reference>
<dbReference type="GO" id="GO:0048250">
    <property type="term" value="P:iron import into the mitochondrion"/>
    <property type="evidence" value="ECO:0007669"/>
    <property type="project" value="TreeGrafter"/>
</dbReference>
<dbReference type="STRING" id="578458.D8Q3A1"/>
<dbReference type="AlphaFoldDB" id="D8Q3A1"/>
<dbReference type="PANTHER" id="PTHR45758">
    <property type="entry name" value="MITOFERRIN-1-RELATED"/>
    <property type="match status" value="1"/>
</dbReference>
<dbReference type="GO" id="GO:0031966">
    <property type="term" value="C:mitochondrial membrane"/>
    <property type="evidence" value="ECO:0007669"/>
    <property type="project" value="UniProtKB-SubCell"/>
</dbReference>
<evidence type="ECO:0000256" key="9">
    <source>
        <dbReference type="PROSITE-ProRule" id="PRU00282"/>
    </source>
</evidence>
<dbReference type="OrthoDB" id="43906at2759"/>
<evidence type="ECO:0000256" key="7">
    <source>
        <dbReference type="ARBA" id="ARBA00023128"/>
    </source>
</evidence>
<dbReference type="InterPro" id="IPR002067">
    <property type="entry name" value="MCP"/>
</dbReference>
<dbReference type="eggNOG" id="KOG0760">
    <property type="taxonomic scope" value="Eukaryota"/>
</dbReference>
<accession>D8Q3A1</accession>
<gene>
    <name evidence="11" type="ORF">SCHCODRAFT_53656</name>
</gene>
<feature type="repeat" description="Solcar" evidence="9">
    <location>
        <begin position="14"/>
        <end position="97"/>
    </location>
</feature>
<keyword evidence="4 9" id="KW-0812">Transmembrane</keyword>
<proteinExistence type="inferred from homology"/>
<keyword evidence="12" id="KW-1185">Reference proteome</keyword>
<protein>
    <recommendedName>
        <fullName evidence="13">Mitochondrial carrier protein</fullName>
    </recommendedName>
</protein>
<feature type="repeat" description="Solcar" evidence="9">
    <location>
        <begin position="104"/>
        <end position="193"/>
    </location>
</feature>
<sequence>MATADEYEGLPETAGLGTHMAAGALAGISEHVVMYPLDSVKTRMQVLSAPADAAQALRRALTANSARALWRGVWSVILGAGPAHAVHFGTLEAVAALATDAGLDGVPATALAGAAATTAADALMNPFDVVKQRLQIGAHGPGSSGARDVARTFKRVYAAEGLSAFYVSYPTTLAISIPYNAIQFSVYEQAKRWLNPTNEYSPLSHIVSGGVAGAAAAALTTPLDVAKTVLQTRGESQDAQVRAVRGMADAIRLIWRRDGARGFTRGLAPRVLTGIPSTAICWMSYEFFSAWRAT</sequence>
<dbReference type="GO" id="GO:0015093">
    <property type="term" value="F:ferrous iron transmembrane transporter activity"/>
    <property type="evidence" value="ECO:0007669"/>
    <property type="project" value="TreeGrafter"/>
</dbReference>
<dbReference type="FunCoup" id="D8Q3A1">
    <property type="interactions" value="198"/>
</dbReference>
<feature type="repeat" description="Solcar" evidence="9">
    <location>
        <begin position="200"/>
        <end position="291"/>
    </location>
</feature>
<dbReference type="PANTHER" id="PTHR45758:SF4">
    <property type="entry name" value="MITOFERRIN-1"/>
    <property type="match status" value="1"/>
</dbReference>